<feature type="transmembrane region" description="Helical" evidence="1">
    <location>
        <begin position="7"/>
        <end position="28"/>
    </location>
</feature>
<dbReference type="KEGG" id="ipc:IPA_07910"/>
<name>A0A977KBQ5_9CREN</name>
<keyword evidence="1" id="KW-0472">Membrane</keyword>
<keyword evidence="1" id="KW-1133">Transmembrane helix</keyword>
<dbReference type="Proteomes" id="UP001063698">
    <property type="component" value="Chromosome"/>
</dbReference>
<evidence type="ECO:0000313" key="3">
    <source>
        <dbReference type="Proteomes" id="UP001063698"/>
    </source>
</evidence>
<accession>A0A977KBQ5</accession>
<evidence type="ECO:0000256" key="1">
    <source>
        <dbReference type="SAM" id="Phobius"/>
    </source>
</evidence>
<proteinExistence type="predicted"/>
<keyword evidence="3" id="KW-1185">Reference proteome</keyword>
<reference evidence="2" key="1">
    <citation type="submission" date="2013-11" db="EMBL/GenBank/DDBJ databases">
        <title>Comparative genomics of Ignicoccus.</title>
        <authorList>
            <person name="Podar M."/>
        </authorList>
    </citation>
    <scope>NUCLEOTIDE SEQUENCE</scope>
    <source>
        <strain evidence="2">DSM 13166</strain>
    </source>
</reference>
<protein>
    <submittedName>
        <fullName evidence="2">Uncharacterized protein</fullName>
    </submittedName>
</protein>
<sequence>MLAPWMILGYSIVCNVTSYSLLGVYVYYSPKGIFNVPIPGDTTAMVLKDVLVAAGSLLKTRREVNLQYEGRLGKYVLIVERIGNETKEFPVPLGALIQGFVSYEALESICSGKIALSTECEDRGPYLYIELLYPSINLVDSCSKIPALVYVTAKVNKAYMITENINILYVPLNDFRKIEEAINGKMVHADSAVLIEYSCGVEGVNK</sequence>
<gene>
    <name evidence="2" type="ORF">IPA_07910</name>
</gene>
<dbReference type="AlphaFoldDB" id="A0A977KBQ5"/>
<organism evidence="2 3">
    <name type="scientific">Ignicoccus pacificus DSM 13166</name>
    <dbReference type="NCBI Taxonomy" id="940294"/>
    <lineage>
        <taxon>Archaea</taxon>
        <taxon>Thermoproteota</taxon>
        <taxon>Thermoprotei</taxon>
        <taxon>Desulfurococcales</taxon>
        <taxon>Desulfurococcaceae</taxon>
        <taxon>Ignicoccus</taxon>
    </lineage>
</organism>
<dbReference type="EMBL" id="CP006868">
    <property type="protein sequence ID" value="UXD22749.1"/>
    <property type="molecule type" value="Genomic_DNA"/>
</dbReference>
<keyword evidence="1" id="KW-0812">Transmembrane</keyword>
<evidence type="ECO:0000313" key="2">
    <source>
        <dbReference type="EMBL" id="UXD22749.1"/>
    </source>
</evidence>